<reference evidence="2 3" key="1">
    <citation type="submission" date="2018-04" db="EMBL/GenBank/DDBJ databases">
        <title>The genome sequence of Caulobacter sp. 736.</title>
        <authorList>
            <person name="Gao J."/>
            <person name="Sun J."/>
        </authorList>
    </citation>
    <scope>NUCLEOTIDE SEQUENCE [LARGE SCALE GENOMIC DNA]</scope>
    <source>
        <strain evidence="2 3">736</strain>
    </source>
</reference>
<keyword evidence="3" id="KW-1185">Reference proteome</keyword>
<sequence length="100" mass="10024">MRILAPIALALALAGCAYPVSTVEQGAAASGLYVRFAPAGATLEVDGAPAGQAVVFDGKKAVYPVAPGKHRVVVRGAGGVVFDKDIYVGAGSKVAVEISR</sequence>
<feature type="signal peptide" evidence="1">
    <location>
        <begin position="1"/>
        <end position="19"/>
    </location>
</feature>
<feature type="chain" id="PRO_5015450988" description="PEGA domain-containing protein" evidence="1">
    <location>
        <begin position="20"/>
        <end position="100"/>
    </location>
</feature>
<evidence type="ECO:0000313" key="3">
    <source>
        <dbReference type="Proteomes" id="UP000244913"/>
    </source>
</evidence>
<evidence type="ECO:0000313" key="2">
    <source>
        <dbReference type="EMBL" id="PVM71957.1"/>
    </source>
</evidence>
<dbReference type="Proteomes" id="UP000244913">
    <property type="component" value="Unassembled WGS sequence"/>
</dbReference>
<evidence type="ECO:0008006" key="4">
    <source>
        <dbReference type="Google" id="ProtNLM"/>
    </source>
</evidence>
<protein>
    <recommendedName>
        <fullName evidence="4">PEGA domain-containing protein</fullName>
    </recommendedName>
</protein>
<keyword evidence="1" id="KW-0732">Signal</keyword>
<comment type="caution">
    <text evidence="2">The sequence shown here is derived from an EMBL/GenBank/DDBJ whole genome shotgun (WGS) entry which is preliminary data.</text>
</comment>
<name>A0A2T9IXX8_9CAUL</name>
<accession>A0A2T9IXX8</accession>
<proteinExistence type="predicted"/>
<evidence type="ECO:0000256" key="1">
    <source>
        <dbReference type="SAM" id="SignalP"/>
    </source>
</evidence>
<dbReference type="AlphaFoldDB" id="A0A2T9IXX8"/>
<dbReference type="EMBL" id="QDKP01000064">
    <property type="protein sequence ID" value="PVM71957.1"/>
    <property type="molecule type" value="Genomic_DNA"/>
</dbReference>
<dbReference type="RefSeq" id="WP_116569834.1">
    <property type="nucleotide sequence ID" value="NZ_QDKP01000064.1"/>
</dbReference>
<organism evidence="2 3">
    <name type="scientific">Caulobacter radicis</name>
    <dbReference type="NCBI Taxonomy" id="2172650"/>
    <lineage>
        <taxon>Bacteria</taxon>
        <taxon>Pseudomonadati</taxon>
        <taxon>Pseudomonadota</taxon>
        <taxon>Alphaproteobacteria</taxon>
        <taxon>Caulobacterales</taxon>
        <taxon>Caulobacteraceae</taxon>
        <taxon>Caulobacter</taxon>
    </lineage>
</organism>
<dbReference type="PROSITE" id="PS51257">
    <property type="entry name" value="PROKAR_LIPOPROTEIN"/>
    <property type="match status" value="1"/>
</dbReference>
<gene>
    <name evidence="2" type="ORF">DDF65_22955</name>
</gene>